<dbReference type="AlphaFoldDB" id="A0A2T3BDX0"/>
<dbReference type="Gene3D" id="1.25.40.10">
    <property type="entry name" value="Tetratricopeptide repeat domain"/>
    <property type="match status" value="1"/>
</dbReference>
<feature type="compositionally biased region" description="Basic and acidic residues" evidence="1">
    <location>
        <begin position="88"/>
        <end position="103"/>
    </location>
</feature>
<keyword evidence="3" id="KW-1185">Reference proteome</keyword>
<dbReference type="InParanoid" id="A0A2T3BDX0"/>
<dbReference type="SUPFAM" id="SSF48452">
    <property type="entry name" value="TPR-like"/>
    <property type="match status" value="1"/>
</dbReference>
<reference evidence="2 3" key="1">
    <citation type="journal article" date="2018" name="New Phytol.">
        <title>Comparative genomics and transcriptomics depict ericoid mycorrhizal fungi as versatile saprotrophs and plant mutualists.</title>
        <authorList>
            <person name="Martino E."/>
            <person name="Morin E."/>
            <person name="Grelet G.A."/>
            <person name="Kuo A."/>
            <person name="Kohler A."/>
            <person name="Daghino S."/>
            <person name="Barry K.W."/>
            <person name="Cichocki N."/>
            <person name="Clum A."/>
            <person name="Dockter R.B."/>
            <person name="Hainaut M."/>
            <person name="Kuo R.C."/>
            <person name="LaButti K."/>
            <person name="Lindahl B.D."/>
            <person name="Lindquist E.A."/>
            <person name="Lipzen A."/>
            <person name="Khouja H.R."/>
            <person name="Magnuson J."/>
            <person name="Murat C."/>
            <person name="Ohm R.A."/>
            <person name="Singer S.W."/>
            <person name="Spatafora J.W."/>
            <person name="Wang M."/>
            <person name="Veneault-Fourrey C."/>
            <person name="Henrissat B."/>
            <person name="Grigoriev I.V."/>
            <person name="Martin F.M."/>
            <person name="Perotto S."/>
        </authorList>
    </citation>
    <scope>NUCLEOTIDE SEQUENCE [LARGE SCALE GENOMIC DNA]</scope>
    <source>
        <strain evidence="2 3">ATCC 22711</strain>
    </source>
</reference>
<name>A0A2T3BDX0_AMORE</name>
<protein>
    <submittedName>
        <fullName evidence="2">Uncharacterized protein</fullName>
    </submittedName>
</protein>
<feature type="compositionally biased region" description="Basic and acidic residues" evidence="1">
    <location>
        <begin position="42"/>
        <end position="51"/>
    </location>
</feature>
<dbReference type="Proteomes" id="UP000241818">
    <property type="component" value="Unassembled WGS sequence"/>
</dbReference>
<dbReference type="EMBL" id="KZ679006">
    <property type="protein sequence ID" value="PSS27585.1"/>
    <property type="molecule type" value="Genomic_DNA"/>
</dbReference>
<dbReference type="OrthoDB" id="3928392at2759"/>
<evidence type="ECO:0000313" key="2">
    <source>
        <dbReference type="EMBL" id="PSS27585.1"/>
    </source>
</evidence>
<organism evidence="2 3">
    <name type="scientific">Amorphotheca resinae ATCC 22711</name>
    <dbReference type="NCBI Taxonomy" id="857342"/>
    <lineage>
        <taxon>Eukaryota</taxon>
        <taxon>Fungi</taxon>
        <taxon>Dikarya</taxon>
        <taxon>Ascomycota</taxon>
        <taxon>Pezizomycotina</taxon>
        <taxon>Leotiomycetes</taxon>
        <taxon>Helotiales</taxon>
        <taxon>Amorphothecaceae</taxon>
        <taxon>Amorphotheca</taxon>
    </lineage>
</organism>
<dbReference type="GeneID" id="36573080"/>
<evidence type="ECO:0000313" key="3">
    <source>
        <dbReference type="Proteomes" id="UP000241818"/>
    </source>
</evidence>
<proteinExistence type="predicted"/>
<dbReference type="RefSeq" id="XP_024725110.1">
    <property type="nucleotide sequence ID" value="XM_024864999.1"/>
</dbReference>
<accession>A0A2T3BDX0</accession>
<dbReference type="InterPro" id="IPR011990">
    <property type="entry name" value="TPR-like_helical_dom_sf"/>
</dbReference>
<feature type="region of interest" description="Disordered" evidence="1">
    <location>
        <begin position="1"/>
        <end position="103"/>
    </location>
</feature>
<sequence>MPQIPGASQSSGEISHTLSVSGRSRRGDPFPTQAILPAIVDCPERTREGSEGRNSSFSNSSRIVLTPVSGLGSSSSSSSAEALPVQPDSRRRTRDSVPIDQRLSIRESRPSLISPVSSLVNITRLLRSNPGSPVPFSEPAAPSPYSSPENSSSSILPDFGAISDTLFWHLLLEKYWHIEEFPPGSLVSNIQNDLFSGAIQQTIIKIDQALRSPLRRRSIKSKTISFFTMGYFSDSSRVPRHEVTQRINLHLLRCAALLAYDQPEKGLYDAEAARSTAEDEAVYYLQCKSQLYRGLCLRKLARWEEASAAFTRAANIRGWATRVEELKREAENMIAEQRMGRSRRIASGRQ</sequence>
<feature type="compositionally biased region" description="Low complexity" evidence="1">
    <location>
        <begin position="52"/>
        <end position="61"/>
    </location>
</feature>
<gene>
    <name evidence="2" type="ORF">M430DRAFT_24021</name>
</gene>
<evidence type="ECO:0000256" key="1">
    <source>
        <dbReference type="SAM" id="MobiDB-lite"/>
    </source>
</evidence>
<feature type="compositionally biased region" description="Polar residues" evidence="1">
    <location>
        <begin position="1"/>
        <end position="22"/>
    </location>
</feature>